<keyword evidence="1" id="KW-0812">Transmembrane</keyword>
<dbReference type="PANTHER" id="PTHR34268">
    <property type="entry name" value="OS01G0321850 PROTEIN"/>
    <property type="match status" value="1"/>
</dbReference>
<organism evidence="2 3">
    <name type="scientific">Musa troglodytarum</name>
    <name type="common">fe'i banana</name>
    <dbReference type="NCBI Taxonomy" id="320322"/>
    <lineage>
        <taxon>Eukaryota</taxon>
        <taxon>Viridiplantae</taxon>
        <taxon>Streptophyta</taxon>
        <taxon>Embryophyta</taxon>
        <taxon>Tracheophyta</taxon>
        <taxon>Spermatophyta</taxon>
        <taxon>Magnoliopsida</taxon>
        <taxon>Liliopsida</taxon>
        <taxon>Zingiberales</taxon>
        <taxon>Musaceae</taxon>
        <taxon>Musa</taxon>
    </lineage>
</organism>
<evidence type="ECO:0000313" key="3">
    <source>
        <dbReference type="Proteomes" id="UP001055439"/>
    </source>
</evidence>
<accession>A0A9E7I9K5</accession>
<dbReference type="AlphaFoldDB" id="A0A9E7I9K5"/>
<dbReference type="PANTHER" id="PTHR34268:SF8">
    <property type="entry name" value="FAE DOMAIN-CONTAINING PROTEIN"/>
    <property type="match status" value="1"/>
</dbReference>
<gene>
    <name evidence="2" type="ORF">MUK42_14250</name>
</gene>
<dbReference type="Proteomes" id="UP001055439">
    <property type="component" value="Chromosome 9"/>
</dbReference>
<proteinExistence type="predicted"/>
<evidence type="ECO:0000256" key="1">
    <source>
        <dbReference type="SAM" id="Phobius"/>
    </source>
</evidence>
<dbReference type="EMBL" id="CP097511">
    <property type="protein sequence ID" value="URE48136.1"/>
    <property type="molecule type" value="Genomic_DNA"/>
</dbReference>
<protein>
    <submittedName>
        <fullName evidence="2">Uncharacterized protein</fullName>
    </submittedName>
</protein>
<reference evidence="2" key="1">
    <citation type="submission" date="2022-05" db="EMBL/GenBank/DDBJ databases">
        <title>The Musa troglodytarum L. genome provides insights into the mechanism of non-climacteric behaviour and enrichment of carotenoids.</title>
        <authorList>
            <person name="Wang J."/>
        </authorList>
    </citation>
    <scope>NUCLEOTIDE SEQUENCE</scope>
    <source>
        <tissue evidence="2">Leaf</tissue>
    </source>
</reference>
<keyword evidence="1" id="KW-0472">Membrane</keyword>
<evidence type="ECO:0000313" key="2">
    <source>
        <dbReference type="EMBL" id="URE48136.1"/>
    </source>
</evidence>
<feature type="transmembrane region" description="Helical" evidence="1">
    <location>
        <begin position="12"/>
        <end position="28"/>
    </location>
</feature>
<keyword evidence="3" id="KW-1185">Reference proteome</keyword>
<name>A0A9E7I9K5_9LILI</name>
<keyword evidence="1" id="KW-1133">Transmembrane helix</keyword>
<sequence>MVVFEDSSEELVKAGLFIVVQGLVYLIIRSSSNVFSTMKTGSFSFRSVKSASFSRALALFTDLPSGDEPLQDQPSVVFLSDDKTVEDT</sequence>
<dbReference type="OrthoDB" id="999321at2759"/>